<dbReference type="VEuPathDB" id="AmoebaDB:DDB_G0283549"/>
<dbReference type="PROSITE" id="PS50004">
    <property type="entry name" value="C2"/>
    <property type="match status" value="1"/>
</dbReference>
<organism evidence="2 3">
    <name type="scientific">Dictyostelium discoideum</name>
    <name type="common">Social amoeba</name>
    <dbReference type="NCBI Taxonomy" id="44689"/>
    <lineage>
        <taxon>Eukaryota</taxon>
        <taxon>Amoebozoa</taxon>
        <taxon>Evosea</taxon>
        <taxon>Eumycetozoa</taxon>
        <taxon>Dictyostelia</taxon>
        <taxon>Dictyosteliales</taxon>
        <taxon>Dictyosteliaceae</taxon>
        <taxon>Dictyostelium</taxon>
    </lineage>
</organism>
<dbReference type="OMA" id="NIRIEMW"/>
<dbReference type="InParanoid" id="Q54QX8"/>
<proteinExistence type="predicted"/>
<dbReference type="Gene3D" id="2.60.40.150">
    <property type="entry name" value="C2 domain"/>
    <property type="match status" value="1"/>
</dbReference>
<dbReference type="AlphaFoldDB" id="Q54QX8"/>
<name>Q54QX8_DICDI</name>
<dbReference type="GeneID" id="8624136"/>
<evidence type="ECO:0000313" key="2">
    <source>
        <dbReference type="EMBL" id="EAL65652.1"/>
    </source>
</evidence>
<comment type="caution">
    <text evidence="2">The sequence shown here is derived from an EMBL/GenBank/DDBJ whole genome shotgun (WGS) entry which is preliminary data.</text>
</comment>
<dbReference type="PaxDb" id="44689-DDB0185556"/>
<keyword evidence="3" id="KW-1185">Reference proteome</keyword>
<dbReference type="HOGENOM" id="CLU_1858998_0_0_1"/>
<accession>Q54QX8</accession>
<dbReference type="InterPro" id="IPR000008">
    <property type="entry name" value="C2_dom"/>
</dbReference>
<gene>
    <name evidence="2" type="ORF">DDB_G0283549</name>
</gene>
<dbReference type="SMART" id="SM00239">
    <property type="entry name" value="C2"/>
    <property type="match status" value="1"/>
</dbReference>
<sequence>MAKENYEFFVVSGKVSKGYDSNGLADPYVKMGYISKKTGKTEYFLKTKVIKSTLLPEFQHKQVQELDSDDIEKVVIEMYDHDLIGKNDFIGKVTLEGNSLTCLSTEGTLIRYHLFNENDSESVGKSTANVYLGMNKKA</sequence>
<evidence type="ECO:0000313" key="3">
    <source>
        <dbReference type="Proteomes" id="UP000002195"/>
    </source>
</evidence>
<dbReference type="PANTHER" id="PTHR47800:SF5">
    <property type="entry name" value="FER-1-LIKE PROTEIN 6"/>
    <property type="match status" value="1"/>
</dbReference>
<dbReference type="KEGG" id="ddi:DDB_G0283549"/>
<dbReference type="PANTHER" id="PTHR47800">
    <property type="entry name" value="C2 DOMAIN-CONTAINING PROTEIN"/>
    <property type="match status" value="1"/>
</dbReference>
<dbReference type="RefSeq" id="XP_639006.1">
    <property type="nucleotide sequence ID" value="XM_633914.1"/>
</dbReference>
<evidence type="ECO:0000259" key="1">
    <source>
        <dbReference type="PROSITE" id="PS50004"/>
    </source>
</evidence>
<dbReference type="Proteomes" id="UP000002195">
    <property type="component" value="Unassembled WGS sequence"/>
</dbReference>
<dbReference type="dictyBase" id="DDB_G0283549"/>
<dbReference type="FunCoup" id="Q54QX8">
    <property type="interactions" value="1"/>
</dbReference>
<dbReference type="InterPro" id="IPR035892">
    <property type="entry name" value="C2_domain_sf"/>
</dbReference>
<protein>
    <recommendedName>
        <fullName evidence="1">C2 domain-containing protein</fullName>
    </recommendedName>
</protein>
<dbReference type="Pfam" id="PF00168">
    <property type="entry name" value="C2"/>
    <property type="match status" value="1"/>
</dbReference>
<reference evidence="2 3" key="1">
    <citation type="journal article" date="2005" name="Nature">
        <title>The genome of the social amoeba Dictyostelium discoideum.</title>
        <authorList>
            <consortium name="The Dictyostelium discoideum Sequencing Consortium"/>
            <person name="Eichinger L."/>
            <person name="Pachebat J.A."/>
            <person name="Glockner G."/>
            <person name="Rajandream M.A."/>
            <person name="Sucgang R."/>
            <person name="Berriman M."/>
            <person name="Song J."/>
            <person name="Olsen R."/>
            <person name="Szafranski K."/>
            <person name="Xu Q."/>
            <person name="Tunggal B."/>
            <person name="Kummerfeld S."/>
            <person name="Madera M."/>
            <person name="Konfortov B.A."/>
            <person name="Rivero F."/>
            <person name="Bankier A.T."/>
            <person name="Lehmann R."/>
            <person name="Hamlin N."/>
            <person name="Davies R."/>
            <person name="Gaudet P."/>
            <person name="Fey P."/>
            <person name="Pilcher K."/>
            <person name="Chen G."/>
            <person name="Saunders D."/>
            <person name="Sodergren E."/>
            <person name="Davis P."/>
            <person name="Kerhornou A."/>
            <person name="Nie X."/>
            <person name="Hall N."/>
            <person name="Anjard C."/>
            <person name="Hemphill L."/>
            <person name="Bason N."/>
            <person name="Farbrother P."/>
            <person name="Desany B."/>
            <person name="Just E."/>
            <person name="Morio T."/>
            <person name="Rost R."/>
            <person name="Churcher C."/>
            <person name="Cooper J."/>
            <person name="Haydock S."/>
            <person name="van Driessche N."/>
            <person name="Cronin A."/>
            <person name="Goodhead I."/>
            <person name="Muzny D."/>
            <person name="Mourier T."/>
            <person name="Pain A."/>
            <person name="Lu M."/>
            <person name="Harper D."/>
            <person name="Lindsay R."/>
            <person name="Hauser H."/>
            <person name="James K."/>
            <person name="Quiles M."/>
            <person name="Madan Babu M."/>
            <person name="Saito T."/>
            <person name="Buchrieser C."/>
            <person name="Wardroper A."/>
            <person name="Felder M."/>
            <person name="Thangavelu M."/>
            <person name="Johnson D."/>
            <person name="Knights A."/>
            <person name="Loulseged H."/>
            <person name="Mungall K."/>
            <person name="Oliver K."/>
            <person name="Price C."/>
            <person name="Quail M.A."/>
            <person name="Urushihara H."/>
            <person name="Hernandez J."/>
            <person name="Rabbinowitsch E."/>
            <person name="Steffen D."/>
            <person name="Sanders M."/>
            <person name="Ma J."/>
            <person name="Kohara Y."/>
            <person name="Sharp S."/>
            <person name="Simmonds M."/>
            <person name="Spiegler S."/>
            <person name="Tivey A."/>
            <person name="Sugano S."/>
            <person name="White B."/>
            <person name="Walker D."/>
            <person name="Woodward J."/>
            <person name="Winckler T."/>
            <person name="Tanaka Y."/>
            <person name="Shaulsky G."/>
            <person name="Schleicher M."/>
            <person name="Weinstock G."/>
            <person name="Rosenthal A."/>
            <person name="Cox E.C."/>
            <person name="Chisholm R.L."/>
            <person name="Gibbs R."/>
            <person name="Loomis W.F."/>
            <person name="Platzer M."/>
            <person name="Kay R.R."/>
            <person name="Williams J."/>
            <person name="Dear P.H."/>
            <person name="Noegel A.A."/>
            <person name="Barrell B."/>
            <person name="Kuspa A."/>
        </authorList>
    </citation>
    <scope>NUCLEOTIDE SEQUENCE [LARGE SCALE GENOMIC DNA]</scope>
    <source>
        <strain evidence="2 3">AX4</strain>
    </source>
</reference>
<dbReference type="PhylomeDB" id="Q54QX8"/>
<dbReference type="SMR" id="Q54QX8"/>
<feature type="domain" description="C2" evidence="1">
    <location>
        <begin position="1"/>
        <end position="113"/>
    </location>
</feature>
<dbReference type="EMBL" id="AAFI02000055">
    <property type="protein sequence ID" value="EAL65652.1"/>
    <property type="molecule type" value="Genomic_DNA"/>
</dbReference>
<dbReference type="SUPFAM" id="SSF49562">
    <property type="entry name" value="C2 domain (Calcium/lipid-binding domain, CaLB)"/>
    <property type="match status" value="1"/>
</dbReference>